<evidence type="ECO:0000313" key="2">
    <source>
        <dbReference type="Proteomes" id="UP001557485"/>
    </source>
</evidence>
<gene>
    <name evidence="1" type="ORF">AB4876_01330</name>
</gene>
<comment type="caution">
    <text evidence="1">The sequence shown here is derived from an EMBL/GenBank/DDBJ whole genome shotgun (WGS) entry which is preliminary data.</text>
</comment>
<dbReference type="InterPro" id="IPR027417">
    <property type="entry name" value="P-loop_NTPase"/>
</dbReference>
<dbReference type="EMBL" id="JBFRYA010000001">
    <property type="protein sequence ID" value="MEX1667531.1"/>
    <property type="molecule type" value="Genomic_DNA"/>
</dbReference>
<dbReference type="Pfam" id="PF03567">
    <property type="entry name" value="Sulfotransfer_2"/>
    <property type="match status" value="1"/>
</dbReference>
<protein>
    <submittedName>
        <fullName evidence="1">Sulfotransferase family 2 domain-containing protein</fullName>
    </submittedName>
</protein>
<reference evidence="1 2" key="1">
    <citation type="journal article" date="2011" name="Int. J. Syst. Evol. Microbiol.">
        <title>Zhongshania antarctica gen. nov., sp. nov. and Zhongshania guokunii sp. nov., gammaproteobacteria respectively isolated from coastal attached (fast) ice and surface seawater of the Antarctic.</title>
        <authorList>
            <person name="Li H.J."/>
            <person name="Zhang X.Y."/>
            <person name="Chen C.X."/>
            <person name="Zhang Y.J."/>
            <person name="Gao Z.M."/>
            <person name="Yu Y."/>
            <person name="Chen X.L."/>
            <person name="Chen B."/>
            <person name="Zhang Y.Z."/>
        </authorList>
    </citation>
    <scope>NUCLEOTIDE SEQUENCE [LARGE SCALE GENOMIC DNA]</scope>
    <source>
        <strain evidence="1 2">ZS6-22T</strain>
    </source>
</reference>
<dbReference type="InterPro" id="IPR005331">
    <property type="entry name" value="Sulfotransferase"/>
</dbReference>
<name>A0ABV3U0W0_9GAMM</name>
<organism evidence="1 2">
    <name type="scientific">Zhongshania guokunii</name>
    <dbReference type="NCBI Taxonomy" id="641783"/>
    <lineage>
        <taxon>Bacteria</taxon>
        <taxon>Pseudomonadati</taxon>
        <taxon>Pseudomonadota</taxon>
        <taxon>Gammaproteobacteria</taxon>
        <taxon>Cellvibrionales</taxon>
        <taxon>Spongiibacteraceae</taxon>
        <taxon>Zhongshania</taxon>
    </lineage>
</organism>
<keyword evidence="2" id="KW-1185">Reference proteome</keyword>
<dbReference type="Proteomes" id="UP001557485">
    <property type="component" value="Unassembled WGS sequence"/>
</dbReference>
<proteinExistence type="predicted"/>
<accession>A0ABV3U0W0</accession>
<evidence type="ECO:0000313" key="1">
    <source>
        <dbReference type="EMBL" id="MEX1667531.1"/>
    </source>
</evidence>
<dbReference type="RefSeq" id="WP_368379854.1">
    <property type="nucleotide sequence ID" value="NZ_JBFRYA010000001.1"/>
</dbReference>
<dbReference type="Gene3D" id="3.40.50.300">
    <property type="entry name" value="P-loop containing nucleotide triphosphate hydrolases"/>
    <property type="match status" value="1"/>
</dbReference>
<dbReference type="SUPFAM" id="SSF52540">
    <property type="entry name" value="P-loop containing nucleoside triphosphate hydrolases"/>
    <property type="match status" value="1"/>
</dbReference>
<sequence>MVINEQYGFVFVHVPKTGGSSLTQALTQLDGNRPDWGSQSTKHETANEFLSQLPARINSSRQPPSASLKLDLFGFVRNPWDRTASLYYYLVESHPVAPTKTLNSFEQFINLMDEKIEWITKLHSYRSQVEYFQNSSGKIIANHIAKYEDFDNEVKVISENLKISLDVPKLNISSNSKKDYRRLYTSHMVDIISNLYADDISNFGYNFE</sequence>